<feature type="domain" description="Intradiol ring-cleavage dioxygenases" evidence="2">
    <location>
        <begin position="107"/>
        <end position="184"/>
    </location>
</feature>
<dbReference type="PROSITE" id="PS51318">
    <property type="entry name" value="TAT"/>
    <property type="match status" value="1"/>
</dbReference>
<keyword evidence="1" id="KW-1133">Transmembrane helix</keyword>
<protein>
    <submittedName>
        <fullName evidence="3">Unannotated protein</fullName>
    </submittedName>
</protein>
<dbReference type="SUPFAM" id="SSF49482">
    <property type="entry name" value="Aromatic compound dioxygenase"/>
    <property type="match status" value="1"/>
</dbReference>
<dbReference type="PANTHER" id="PTHR34315:SF1">
    <property type="entry name" value="INTRADIOL RING-CLEAVAGE DIOXYGENASES DOMAIN-CONTAINING PROTEIN-RELATED"/>
    <property type="match status" value="1"/>
</dbReference>
<organism evidence="3">
    <name type="scientific">freshwater metagenome</name>
    <dbReference type="NCBI Taxonomy" id="449393"/>
    <lineage>
        <taxon>unclassified sequences</taxon>
        <taxon>metagenomes</taxon>
        <taxon>ecological metagenomes</taxon>
    </lineage>
</organism>
<evidence type="ECO:0000313" key="3">
    <source>
        <dbReference type="EMBL" id="CAB4698513.1"/>
    </source>
</evidence>
<dbReference type="InterPro" id="IPR000627">
    <property type="entry name" value="Intradiol_dOase_C"/>
</dbReference>
<dbReference type="GO" id="GO:0008199">
    <property type="term" value="F:ferric iron binding"/>
    <property type="evidence" value="ECO:0007669"/>
    <property type="project" value="InterPro"/>
</dbReference>
<reference evidence="3" key="1">
    <citation type="submission" date="2020-05" db="EMBL/GenBank/DDBJ databases">
        <authorList>
            <person name="Chiriac C."/>
            <person name="Salcher M."/>
            <person name="Ghai R."/>
            <person name="Kavagutti S V."/>
        </authorList>
    </citation>
    <scope>NUCLEOTIDE SEQUENCE</scope>
</reference>
<dbReference type="InterPro" id="IPR015889">
    <property type="entry name" value="Intradiol_dOase_core"/>
</dbReference>
<sequence length="278" mass="29411">MSHTHDDPYDLGLGHDLATLGDQQRRHRDRRAVLGLIGVGGAGVGAALLVGGGGAQATTVLSRAAASCGDEIPTETAGPFPGDGSNGPDVLLEDGIVRRDITTSIGTASGTAPGVALRFSLTLQDAATCEPVKGLAVYAWHCDRDGRYSMYSDGVEDENYLRGVQVSDKAGVVTFRSIYPACYSGRWPHIHFEVYRSKAEATSSGEIVLTSQLALPRKPSMNVYRRADGYEASVANLERVSISSDNVFGDDDGVHQIATVTGSVSQGYRARLTVPIDL</sequence>
<dbReference type="PANTHER" id="PTHR34315">
    <property type="match status" value="1"/>
</dbReference>
<keyword evidence="1" id="KW-0472">Membrane</keyword>
<accession>A0A6J6PNS5</accession>
<gene>
    <name evidence="3" type="ORF">UFOPK2579_00811</name>
</gene>
<keyword evidence="1" id="KW-0812">Transmembrane</keyword>
<dbReference type="CDD" id="cd03457">
    <property type="entry name" value="intradiol_dioxygenase_like"/>
    <property type="match status" value="1"/>
</dbReference>
<evidence type="ECO:0000256" key="1">
    <source>
        <dbReference type="SAM" id="Phobius"/>
    </source>
</evidence>
<dbReference type="InterPro" id="IPR006311">
    <property type="entry name" value="TAT_signal"/>
</dbReference>
<dbReference type="GO" id="GO:0016702">
    <property type="term" value="F:oxidoreductase activity, acting on single donors with incorporation of molecular oxygen, incorporation of two atoms of oxygen"/>
    <property type="evidence" value="ECO:0007669"/>
    <property type="project" value="InterPro"/>
</dbReference>
<name>A0A6J6PNS5_9ZZZZ</name>
<dbReference type="AlphaFoldDB" id="A0A6J6PNS5"/>
<dbReference type="EMBL" id="CAEZXR010000075">
    <property type="protein sequence ID" value="CAB4698513.1"/>
    <property type="molecule type" value="Genomic_DNA"/>
</dbReference>
<dbReference type="Gene3D" id="2.60.130.10">
    <property type="entry name" value="Aromatic compound dioxygenase"/>
    <property type="match status" value="1"/>
</dbReference>
<evidence type="ECO:0000259" key="2">
    <source>
        <dbReference type="Pfam" id="PF00775"/>
    </source>
</evidence>
<dbReference type="Pfam" id="PF00775">
    <property type="entry name" value="Dioxygenase_C"/>
    <property type="match status" value="1"/>
</dbReference>
<proteinExistence type="predicted"/>
<feature type="transmembrane region" description="Helical" evidence="1">
    <location>
        <begin position="33"/>
        <end position="55"/>
    </location>
</feature>